<dbReference type="Proteomes" id="UP001159363">
    <property type="component" value="Chromosome 8"/>
</dbReference>
<comment type="caution">
    <text evidence="2">The sequence shown here is derived from an EMBL/GenBank/DDBJ whole genome shotgun (WGS) entry which is preliminary data.</text>
</comment>
<organism evidence="2 3">
    <name type="scientific">Dryococelus australis</name>
    <dbReference type="NCBI Taxonomy" id="614101"/>
    <lineage>
        <taxon>Eukaryota</taxon>
        <taxon>Metazoa</taxon>
        <taxon>Ecdysozoa</taxon>
        <taxon>Arthropoda</taxon>
        <taxon>Hexapoda</taxon>
        <taxon>Insecta</taxon>
        <taxon>Pterygota</taxon>
        <taxon>Neoptera</taxon>
        <taxon>Polyneoptera</taxon>
        <taxon>Phasmatodea</taxon>
        <taxon>Verophasmatodea</taxon>
        <taxon>Anareolatae</taxon>
        <taxon>Phasmatidae</taxon>
        <taxon>Eurycanthinae</taxon>
        <taxon>Dryococelus</taxon>
    </lineage>
</organism>
<protein>
    <submittedName>
        <fullName evidence="2">Uncharacterized protein</fullName>
    </submittedName>
</protein>
<keyword evidence="3" id="KW-1185">Reference proteome</keyword>
<evidence type="ECO:0000256" key="1">
    <source>
        <dbReference type="SAM" id="MobiDB-lite"/>
    </source>
</evidence>
<sequence length="80" mass="8887">MITAQNKPCKAGPSDISEENRPCIVGDEPTYSGEKAFENVDSRFDRLGHLVISQEKQTRCRVCQNKVSTKCQKCDAALIV</sequence>
<evidence type="ECO:0000313" key="3">
    <source>
        <dbReference type="Proteomes" id="UP001159363"/>
    </source>
</evidence>
<reference evidence="2 3" key="1">
    <citation type="submission" date="2023-02" db="EMBL/GenBank/DDBJ databases">
        <title>LHISI_Scaffold_Assembly.</title>
        <authorList>
            <person name="Stuart O.P."/>
            <person name="Cleave R."/>
            <person name="Magrath M.J.L."/>
            <person name="Mikheyev A.S."/>
        </authorList>
    </citation>
    <scope>NUCLEOTIDE SEQUENCE [LARGE SCALE GENOMIC DNA]</scope>
    <source>
        <strain evidence="2">Daus_M_001</strain>
        <tissue evidence="2">Leg muscle</tissue>
    </source>
</reference>
<feature type="region of interest" description="Disordered" evidence="1">
    <location>
        <begin position="1"/>
        <end position="23"/>
    </location>
</feature>
<evidence type="ECO:0000313" key="2">
    <source>
        <dbReference type="EMBL" id="KAJ8875204.1"/>
    </source>
</evidence>
<name>A0ABQ9GT87_9NEOP</name>
<accession>A0ABQ9GT87</accession>
<gene>
    <name evidence="2" type="ORF">PR048_023099</name>
</gene>
<dbReference type="EMBL" id="JARBHB010000009">
    <property type="protein sequence ID" value="KAJ8875204.1"/>
    <property type="molecule type" value="Genomic_DNA"/>
</dbReference>
<proteinExistence type="predicted"/>